<sequence length="74" mass="7359">MAPTISGLLAGAAVATAGVAAAQPEHPAETRLQLPGLIVAANPANGAALVQPTVAHGNGTIRPTPPSYGYVYTW</sequence>
<name>A0ABV8L1L4_9NOCA</name>
<accession>A0ABV8L1L4</accession>
<gene>
    <name evidence="2" type="ORF">ACFOW8_03510</name>
</gene>
<evidence type="ECO:0000313" key="3">
    <source>
        <dbReference type="Proteomes" id="UP001595767"/>
    </source>
</evidence>
<keyword evidence="3" id="KW-1185">Reference proteome</keyword>
<feature type="chain" id="PRO_5045456086" evidence="1">
    <location>
        <begin position="23"/>
        <end position="74"/>
    </location>
</feature>
<evidence type="ECO:0000256" key="1">
    <source>
        <dbReference type="SAM" id="SignalP"/>
    </source>
</evidence>
<protein>
    <submittedName>
        <fullName evidence="2">Uncharacterized protein</fullName>
    </submittedName>
</protein>
<comment type="caution">
    <text evidence="2">The sequence shown here is derived from an EMBL/GenBank/DDBJ whole genome shotgun (WGS) entry which is preliminary data.</text>
</comment>
<dbReference type="RefSeq" id="WP_378545314.1">
    <property type="nucleotide sequence ID" value="NZ_JBHSBA010000003.1"/>
</dbReference>
<evidence type="ECO:0000313" key="2">
    <source>
        <dbReference type="EMBL" id="MFC4123993.1"/>
    </source>
</evidence>
<proteinExistence type="predicted"/>
<dbReference type="EMBL" id="JBHSBA010000003">
    <property type="protein sequence ID" value="MFC4123993.1"/>
    <property type="molecule type" value="Genomic_DNA"/>
</dbReference>
<keyword evidence="1" id="KW-0732">Signal</keyword>
<reference evidence="3" key="1">
    <citation type="journal article" date="2019" name="Int. J. Syst. Evol. Microbiol.">
        <title>The Global Catalogue of Microorganisms (GCM) 10K type strain sequencing project: providing services to taxonomists for standard genome sequencing and annotation.</title>
        <authorList>
            <consortium name="The Broad Institute Genomics Platform"/>
            <consortium name="The Broad Institute Genome Sequencing Center for Infectious Disease"/>
            <person name="Wu L."/>
            <person name="Ma J."/>
        </authorList>
    </citation>
    <scope>NUCLEOTIDE SEQUENCE [LARGE SCALE GENOMIC DNA]</scope>
    <source>
        <strain evidence="3">CGMCC 4.7204</strain>
    </source>
</reference>
<dbReference type="Proteomes" id="UP001595767">
    <property type="component" value="Unassembled WGS sequence"/>
</dbReference>
<organism evidence="2 3">
    <name type="scientific">Nocardia rhizosphaerae</name>
    <dbReference type="NCBI Taxonomy" id="1691571"/>
    <lineage>
        <taxon>Bacteria</taxon>
        <taxon>Bacillati</taxon>
        <taxon>Actinomycetota</taxon>
        <taxon>Actinomycetes</taxon>
        <taxon>Mycobacteriales</taxon>
        <taxon>Nocardiaceae</taxon>
        <taxon>Nocardia</taxon>
    </lineage>
</organism>
<feature type="signal peptide" evidence="1">
    <location>
        <begin position="1"/>
        <end position="22"/>
    </location>
</feature>